<dbReference type="RefSeq" id="WP_323983708.1">
    <property type="nucleotide sequence ID" value="NZ_JAYKBW010000010.1"/>
</dbReference>
<sequence length="82" mass="9621">MFEKIKALRDQFRDAKTDEERNYIQQETDKLREQDPDAWAEAMLACIKDTSKRASELLIREKTEKTPNNENLAFNTPHPIAL</sequence>
<keyword evidence="3" id="KW-1185">Reference proteome</keyword>
<accession>A0ABU5ZDE1</accession>
<reference evidence="2 3" key="1">
    <citation type="submission" date="2023-12" db="EMBL/GenBank/DDBJ databases">
        <title>Genomic sequences of Capnocytophaga and Parvimonas strains.</title>
        <authorList>
            <person name="Watt R.M."/>
            <person name="Wang M."/>
            <person name="Yang T."/>
            <person name="Tong W.M."/>
        </authorList>
    </citation>
    <scope>NUCLEOTIDE SEQUENCE [LARGE SCALE GENOMIC DNA]</scope>
    <source>
        <strain evidence="2 3">CCUG 13096</strain>
    </source>
</reference>
<name>A0ABU5ZDE1_9FLAO</name>
<evidence type="ECO:0000313" key="2">
    <source>
        <dbReference type="EMBL" id="MEB3075531.1"/>
    </source>
</evidence>
<protein>
    <submittedName>
        <fullName evidence="2">Uncharacterized protein</fullName>
    </submittedName>
</protein>
<feature type="region of interest" description="Disordered" evidence="1">
    <location>
        <begin position="62"/>
        <end position="82"/>
    </location>
</feature>
<gene>
    <name evidence="2" type="ORF">VJJ08_09510</name>
</gene>
<comment type="caution">
    <text evidence="2">The sequence shown here is derived from an EMBL/GenBank/DDBJ whole genome shotgun (WGS) entry which is preliminary data.</text>
</comment>
<dbReference type="Proteomes" id="UP001311730">
    <property type="component" value="Unassembled WGS sequence"/>
</dbReference>
<evidence type="ECO:0000313" key="3">
    <source>
        <dbReference type="Proteomes" id="UP001311730"/>
    </source>
</evidence>
<organism evidence="2 3">
    <name type="scientific">Capnocytophaga gingivalis</name>
    <dbReference type="NCBI Taxonomy" id="1017"/>
    <lineage>
        <taxon>Bacteria</taxon>
        <taxon>Pseudomonadati</taxon>
        <taxon>Bacteroidota</taxon>
        <taxon>Flavobacteriia</taxon>
        <taxon>Flavobacteriales</taxon>
        <taxon>Flavobacteriaceae</taxon>
        <taxon>Capnocytophaga</taxon>
    </lineage>
</organism>
<evidence type="ECO:0000256" key="1">
    <source>
        <dbReference type="SAM" id="MobiDB-lite"/>
    </source>
</evidence>
<dbReference type="EMBL" id="JAYKBW010000010">
    <property type="protein sequence ID" value="MEB3075531.1"/>
    <property type="molecule type" value="Genomic_DNA"/>
</dbReference>
<proteinExistence type="predicted"/>